<sequence>MKVFQSLNCVLCKEPFARKANEPRSPRSLGCGVVVCNECFENEMPLQVEERKHRCNYEDCFANCVFVFYLIDVLSQEDAVALSSTGDGYVLVKPLKIPECPICHDEYSNQSKEKKSFALYCNHTICTECYLKNRKQNDRDTKNDYQHGFTCPICSRNSCFSGDEWKDQFQDFLDELPELTRQMEGPRNAYVCDECKGTDAIEEMLHCVECNSKACTLCFMEKHTSHEKIKLMEKEAHEMSDALQKDSTSVVKTYEDLFSEMHKGVLENIKDFGKKLVLKENICKDTSKFGDLEQKLEECRKFQEGFETTSEEYMPHLRRYETKIKEFIEEFDKDLN</sequence>
<evidence type="ECO:0000256" key="4">
    <source>
        <dbReference type="PROSITE-ProRule" id="PRU00024"/>
    </source>
</evidence>
<dbReference type="SMART" id="SM00184">
    <property type="entry name" value="RING"/>
    <property type="match status" value="2"/>
</dbReference>
<dbReference type="Proteomes" id="UP000887575">
    <property type="component" value="Unassembled WGS sequence"/>
</dbReference>
<feature type="domain" description="B box-type" evidence="6">
    <location>
        <begin position="187"/>
        <end position="231"/>
    </location>
</feature>
<name>A0AAF3EEK9_9BILA</name>
<keyword evidence="3" id="KW-0862">Zinc</keyword>
<evidence type="ECO:0000313" key="7">
    <source>
        <dbReference type="Proteomes" id="UP000887575"/>
    </source>
</evidence>
<keyword evidence="1" id="KW-0479">Metal-binding</keyword>
<dbReference type="GO" id="GO:0008270">
    <property type="term" value="F:zinc ion binding"/>
    <property type="evidence" value="ECO:0007669"/>
    <property type="project" value="UniProtKB-KW"/>
</dbReference>
<dbReference type="InterPro" id="IPR001841">
    <property type="entry name" value="Znf_RING"/>
</dbReference>
<evidence type="ECO:0000256" key="3">
    <source>
        <dbReference type="ARBA" id="ARBA00022833"/>
    </source>
</evidence>
<accession>A0AAF3EEK9</accession>
<evidence type="ECO:0000259" key="5">
    <source>
        <dbReference type="PROSITE" id="PS50089"/>
    </source>
</evidence>
<dbReference type="PROSITE" id="PS50089">
    <property type="entry name" value="ZF_RING_2"/>
    <property type="match status" value="1"/>
</dbReference>
<dbReference type="InterPro" id="IPR027370">
    <property type="entry name" value="Znf-RING_euk"/>
</dbReference>
<evidence type="ECO:0000313" key="8">
    <source>
        <dbReference type="WBParaSite" id="MBELARI_LOCUS12415"/>
    </source>
</evidence>
<dbReference type="PROSITE" id="PS00518">
    <property type="entry name" value="ZF_RING_1"/>
    <property type="match status" value="1"/>
</dbReference>
<dbReference type="AlphaFoldDB" id="A0AAF3EEK9"/>
<dbReference type="Pfam" id="PF13445">
    <property type="entry name" value="zf-RING_UBOX"/>
    <property type="match status" value="1"/>
</dbReference>
<dbReference type="InterPro" id="IPR000315">
    <property type="entry name" value="Znf_B-box"/>
</dbReference>
<dbReference type="InterPro" id="IPR017907">
    <property type="entry name" value="Znf_RING_CS"/>
</dbReference>
<evidence type="ECO:0000259" key="6">
    <source>
        <dbReference type="PROSITE" id="PS50119"/>
    </source>
</evidence>
<dbReference type="InterPro" id="IPR013083">
    <property type="entry name" value="Znf_RING/FYVE/PHD"/>
</dbReference>
<reference evidence="8" key="1">
    <citation type="submission" date="2024-02" db="UniProtKB">
        <authorList>
            <consortium name="WormBaseParasite"/>
        </authorList>
    </citation>
    <scope>IDENTIFICATION</scope>
</reference>
<protein>
    <submittedName>
        <fullName evidence="8">RING-type domain-containing protein</fullName>
    </submittedName>
</protein>
<dbReference type="PROSITE" id="PS50119">
    <property type="entry name" value="ZF_BBOX"/>
    <property type="match status" value="1"/>
</dbReference>
<dbReference type="SUPFAM" id="SSF57850">
    <property type="entry name" value="RING/U-box"/>
    <property type="match status" value="1"/>
</dbReference>
<keyword evidence="2 4" id="KW-0863">Zinc-finger</keyword>
<feature type="domain" description="RING-type" evidence="5">
    <location>
        <begin position="100"/>
        <end position="155"/>
    </location>
</feature>
<evidence type="ECO:0000256" key="2">
    <source>
        <dbReference type="ARBA" id="ARBA00022771"/>
    </source>
</evidence>
<evidence type="ECO:0000256" key="1">
    <source>
        <dbReference type="ARBA" id="ARBA00022723"/>
    </source>
</evidence>
<dbReference type="WBParaSite" id="MBELARI_LOCUS12415">
    <property type="protein sequence ID" value="MBELARI_LOCUS12415"/>
    <property type="gene ID" value="MBELARI_LOCUS12415"/>
</dbReference>
<organism evidence="7 8">
    <name type="scientific">Mesorhabditis belari</name>
    <dbReference type="NCBI Taxonomy" id="2138241"/>
    <lineage>
        <taxon>Eukaryota</taxon>
        <taxon>Metazoa</taxon>
        <taxon>Ecdysozoa</taxon>
        <taxon>Nematoda</taxon>
        <taxon>Chromadorea</taxon>
        <taxon>Rhabditida</taxon>
        <taxon>Rhabditina</taxon>
        <taxon>Rhabditomorpha</taxon>
        <taxon>Rhabditoidea</taxon>
        <taxon>Rhabditidae</taxon>
        <taxon>Mesorhabditinae</taxon>
        <taxon>Mesorhabditis</taxon>
    </lineage>
</organism>
<proteinExistence type="predicted"/>
<dbReference type="Gene3D" id="3.30.40.10">
    <property type="entry name" value="Zinc/RING finger domain, C3HC4 (zinc finger)"/>
    <property type="match status" value="1"/>
</dbReference>
<keyword evidence="7" id="KW-1185">Reference proteome</keyword>